<dbReference type="EMBL" id="CAJVPT010037231">
    <property type="protein sequence ID" value="CAG8716873.1"/>
    <property type="molecule type" value="Genomic_DNA"/>
</dbReference>
<evidence type="ECO:0000313" key="2">
    <source>
        <dbReference type="Proteomes" id="UP000789525"/>
    </source>
</evidence>
<accession>A0ACA9PMX8</accession>
<keyword evidence="2" id="KW-1185">Reference proteome</keyword>
<gene>
    <name evidence="1" type="ORF">ACOLOM_LOCUS10945</name>
</gene>
<name>A0ACA9PMX8_9GLOM</name>
<evidence type="ECO:0000313" key="1">
    <source>
        <dbReference type="EMBL" id="CAG8716873.1"/>
    </source>
</evidence>
<proteinExistence type="predicted"/>
<comment type="caution">
    <text evidence="1">The sequence shown here is derived from an EMBL/GenBank/DDBJ whole genome shotgun (WGS) entry which is preliminary data.</text>
</comment>
<organism evidence="1 2">
    <name type="scientific">Acaulospora colombiana</name>
    <dbReference type="NCBI Taxonomy" id="27376"/>
    <lineage>
        <taxon>Eukaryota</taxon>
        <taxon>Fungi</taxon>
        <taxon>Fungi incertae sedis</taxon>
        <taxon>Mucoromycota</taxon>
        <taxon>Glomeromycotina</taxon>
        <taxon>Glomeromycetes</taxon>
        <taxon>Diversisporales</taxon>
        <taxon>Acaulosporaceae</taxon>
        <taxon>Acaulospora</taxon>
    </lineage>
</organism>
<protein>
    <submittedName>
        <fullName evidence="1">3481_t:CDS:1</fullName>
    </submittedName>
</protein>
<sequence length="81" mass="8765">MATCASVRVCDVPIDLDGTSTEFTLLDFFEQEQDQKATSTQQQQVPLPPQRQASTTPRHLLPPHSSIAPSVGGHIPPTRGV</sequence>
<reference evidence="1" key="1">
    <citation type="submission" date="2021-06" db="EMBL/GenBank/DDBJ databases">
        <authorList>
            <person name="Kallberg Y."/>
            <person name="Tangrot J."/>
            <person name="Rosling A."/>
        </authorList>
    </citation>
    <scope>NUCLEOTIDE SEQUENCE</scope>
    <source>
        <strain evidence="1">CL356</strain>
    </source>
</reference>
<dbReference type="Proteomes" id="UP000789525">
    <property type="component" value="Unassembled WGS sequence"/>
</dbReference>